<organism evidence="3 4">
    <name type="scientific">Eiseniibacteriota bacterium</name>
    <dbReference type="NCBI Taxonomy" id="2212470"/>
    <lineage>
        <taxon>Bacteria</taxon>
        <taxon>Candidatus Eiseniibacteriota</taxon>
    </lineage>
</organism>
<reference evidence="3 4" key="1">
    <citation type="journal article" date="2019" name="Nat. Microbiol.">
        <title>Mediterranean grassland soil C-N compound turnover is dependent on rainfall and depth, and is mediated by genomically divergent microorganisms.</title>
        <authorList>
            <person name="Diamond S."/>
            <person name="Andeer P.F."/>
            <person name="Li Z."/>
            <person name="Crits-Christoph A."/>
            <person name="Burstein D."/>
            <person name="Anantharaman K."/>
            <person name="Lane K.R."/>
            <person name="Thomas B.C."/>
            <person name="Pan C."/>
            <person name="Northen T.R."/>
            <person name="Banfield J.F."/>
        </authorList>
    </citation>
    <scope>NUCLEOTIDE SEQUENCE [LARGE SCALE GENOMIC DNA]</scope>
    <source>
        <strain evidence="3">WS_8</strain>
    </source>
</reference>
<keyword evidence="1" id="KW-0812">Transmembrane</keyword>
<evidence type="ECO:0000313" key="3">
    <source>
        <dbReference type="EMBL" id="TMQ65138.1"/>
    </source>
</evidence>
<dbReference type="Pfam" id="PF09992">
    <property type="entry name" value="NAGPA"/>
    <property type="match status" value="1"/>
</dbReference>
<evidence type="ECO:0000313" key="4">
    <source>
        <dbReference type="Proteomes" id="UP000316609"/>
    </source>
</evidence>
<evidence type="ECO:0000256" key="1">
    <source>
        <dbReference type="SAM" id="Phobius"/>
    </source>
</evidence>
<gene>
    <name evidence="3" type="ORF">E6K78_08180</name>
</gene>
<feature type="domain" description="Phosphodiester glycosidase" evidence="2">
    <location>
        <begin position="94"/>
        <end position="244"/>
    </location>
</feature>
<dbReference type="InterPro" id="IPR018711">
    <property type="entry name" value="NAGPA"/>
</dbReference>
<feature type="transmembrane region" description="Helical" evidence="1">
    <location>
        <begin position="6"/>
        <end position="24"/>
    </location>
</feature>
<accession>A0A538TND6</accession>
<name>A0A538TND6_UNCEI</name>
<proteinExistence type="predicted"/>
<protein>
    <submittedName>
        <fullName evidence="3">Phosphodiester glycosidase family protein</fullName>
    </submittedName>
</protein>
<comment type="caution">
    <text evidence="3">The sequence shown here is derived from an EMBL/GenBank/DDBJ whole genome shotgun (WGS) entry which is preliminary data.</text>
</comment>
<dbReference type="Proteomes" id="UP000316609">
    <property type="component" value="Unassembled WGS sequence"/>
</dbReference>
<keyword evidence="1" id="KW-0472">Membrane</keyword>
<dbReference type="AlphaFoldDB" id="A0A538TND6"/>
<sequence>MGRTNVPVGRIAVLVALVIGLWALGQRARAPGWRTLGPGVEFAMLRGDPFCRRGSSGVALLRVDPRRTRLSVHHCSLEPGGAPLPILEWQRRTGALAVFNAGQYYPDFSYMGLLVCGGRVVSRRVHPRFRAALVAAPECGAPEAHVIDLDRAPLDPRHPGWREVAQSFMLFDRGGAPRVRQSGRVANRTVVAEDRRGRLIVCTSEGGYTLWDFARLLQRAPLDLTHAMAMDGGFEAELCVKAGRFRYASFGRWHEGEKEDAPAVGLPAVIAVAAP</sequence>
<keyword evidence="1" id="KW-1133">Transmembrane helix</keyword>
<evidence type="ECO:0000259" key="2">
    <source>
        <dbReference type="Pfam" id="PF09992"/>
    </source>
</evidence>
<keyword evidence="3" id="KW-0378">Hydrolase</keyword>
<dbReference type="GO" id="GO:0016798">
    <property type="term" value="F:hydrolase activity, acting on glycosyl bonds"/>
    <property type="evidence" value="ECO:0007669"/>
    <property type="project" value="UniProtKB-KW"/>
</dbReference>
<keyword evidence="3" id="KW-0326">Glycosidase</keyword>
<dbReference type="EMBL" id="VBOY01000074">
    <property type="protein sequence ID" value="TMQ65138.1"/>
    <property type="molecule type" value="Genomic_DNA"/>
</dbReference>